<feature type="domain" description="OLD protein-like TOPRIM" evidence="3">
    <location>
        <begin position="430"/>
        <end position="491"/>
    </location>
</feature>
<keyword evidence="4" id="KW-0255">Endonuclease</keyword>
<dbReference type="InterPro" id="IPR051396">
    <property type="entry name" value="Bact_Antivir_Def_Nuclease"/>
</dbReference>
<evidence type="ECO:0000259" key="3">
    <source>
        <dbReference type="Pfam" id="PF20469"/>
    </source>
</evidence>
<comment type="caution">
    <text evidence="4">The sequence shown here is derived from an EMBL/GenBank/DDBJ whole genome shotgun (WGS) entry which is preliminary data.</text>
</comment>
<dbReference type="PANTHER" id="PTHR43581:SF2">
    <property type="entry name" value="EXCINUCLEASE ATPASE SUBUNIT"/>
    <property type="match status" value="1"/>
</dbReference>
<organism evidence="4 5">
    <name type="scientific">Streptacidiphilus alkalitolerans</name>
    <dbReference type="NCBI Taxonomy" id="3342712"/>
    <lineage>
        <taxon>Bacteria</taxon>
        <taxon>Bacillati</taxon>
        <taxon>Actinomycetota</taxon>
        <taxon>Actinomycetes</taxon>
        <taxon>Kitasatosporales</taxon>
        <taxon>Streptomycetaceae</taxon>
        <taxon>Streptacidiphilus</taxon>
    </lineage>
</organism>
<dbReference type="InterPro" id="IPR034139">
    <property type="entry name" value="TOPRIM_OLD"/>
</dbReference>
<proteinExistence type="predicted"/>
<evidence type="ECO:0000313" key="4">
    <source>
        <dbReference type="EMBL" id="MFC1433496.1"/>
    </source>
</evidence>
<protein>
    <submittedName>
        <fullName evidence="4">ATP-dependent endonuclease</fullName>
    </submittedName>
</protein>
<dbReference type="Pfam" id="PF13175">
    <property type="entry name" value="AAA_15"/>
    <property type="match status" value="1"/>
</dbReference>
<dbReference type="InterPro" id="IPR027417">
    <property type="entry name" value="P-loop_NTPase"/>
</dbReference>
<evidence type="ECO:0000259" key="1">
    <source>
        <dbReference type="Pfam" id="PF13175"/>
    </source>
</evidence>
<name>A0ABV6X5P6_9ACTN</name>
<keyword evidence="4" id="KW-0378">Hydrolase</keyword>
<reference evidence="4 5" key="1">
    <citation type="submission" date="2024-09" db="EMBL/GenBank/DDBJ databases">
        <authorList>
            <person name="Lee S.D."/>
        </authorList>
    </citation>
    <scope>NUCLEOTIDE SEQUENCE [LARGE SCALE GENOMIC DNA]</scope>
    <source>
        <strain evidence="4 5">N1-3</strain>
    </source>
</reference>
<dbReference type="InterPro" id="IPR003959">
    <property type="entry name" value="ATPase_AAA_core"/>
</dbReference>
<gene>
    <name evidence="4" type="ORF">ACEZDB_22885</name>
</gene>
<keyword evidence="4" id="KW-0540">Nuclease</keyword>
<dbReference type="Gene3D" id="3.40.50.300">
    <property type="entry name" value="P-loop containing nucleotide triphosphate hydrolases"/>
    <property type="match status" value="2"/>
</dbReference>
<evidence type="ECO:0000313" key="5">
    <source>
        <dbReference type="Proteomes" id="UP001592530"/>
    </source>
</evidence>
<dbReference type="RefSeq" id="WP_380555585.1">
    <property type="nucleotide sequence ID" value="NZ_JBHEZY010000009.1"/>
</dbReference>
<feature type="domain" description="ATPase AAA-type core" evidence="2">
    <location>
        <begin position="328"/>
        <end position="376"/>
    </location>
</feature>
<sequence length="618" mass="68597">MHLKNFTIRGFRSLTQVAEIPVSGPTILAGHNDGGKSAVLAALMFLVGKYTLVEDDRTYDVQDQNAAQEQQGRLRRCERTEVEGEFTLDGWEQRAFDVDESLRLRRSAGEDLLSTWEIWGPIPDDNRLIDLAQWSAKELKDLATEFQLTLASTRKPDVEAALRTYGRAHSSAQGWLPAPTGISKRLPRVLPFDGKAARPDDAVKAALSGRFQSHIANPTLQGQLQALEEDVKHLLVADAKSLCDHIRLRCPDLQEVFVAPEVSFTEGFRGAPLRIARTGGESVSLERSGLGSNRRVSLAVWEWTSELLTEDNAATPGEDELPDDVAPPLQTIVIYDEPDTHLDYGHQRKIMNLIREQSAIANVRVIVATHSMNLIDGVDISDVVHLKLIEGRTSVERLGLDTHGEIDKHLQAIAASVGLRNSVLLQERCFLAVEGETEQRAFPLLFRLSEGMSLQSAGIALWACFNNDGALHFASYLAKHDRAVMLVVDADSRNLPKSVFKPHRLMEFFGDHHDDVVHLLGERDGFNELEELFDDDLWASVANRIWPRSTGSWTASDFDAHRGGKFSAGVQEMLQAESPTGPGGKPDMMYELAEALTRSDDVPEQLRGIFRDLRALAL</sequence>
<accession>A0ABV6X5P6</accession>
<dbReference type="GO" id="GO:0004519">
    <property type="term" value="F:endonuclease activity"/>
    <property type="evidence" value="ECO:0007669"/>
    <property type="project" value="UniProtKB-KW"/>
</dbReference>
<dbReference type="Pfam" id="PF13304">
    <property type="entry name" value="AAA_21"/>
    <property type="match status" value="1"/>
</dbReference>
<dbReference type="Proteomes" id="UP001592530">
    <property type="component" value="Unassembled WGS sequence"/>
</dbReference>
<dbReference type="SUPFAM" id="SSF52540">
    <property type="entry name" value="P-loop containing nucleoside triphosphate hydrolases"/>
    <property type="match status" value="1"/>
</dbReference>
<dbReference type="EMBL" id="JBHEZY010000009">
    <property type="protein sequence ID" value="MFC1433496.1"/>
    <property type="molecule type" value="Genomic_DNA"/>
</dbReference>
<evidence type="ECO:0000259" key="2">
    <source>
        <dbReference type="Pfam" id="PF13304"/>
    </source>
</evidence>
<feature type="domain" description="Endonuclease GajA/Old nuclease/RecF-like AAA" evidence="1">
    <location>
        <begin position="1"/>
        <end position="92"/>
    </location>
</feature>
<dbReference type="InterPro" id="IPR041685">
    <property type="entry name" value="AAA_GajA/Old/RecF-like"/>
</dbReference>
<dbReference type="PANTHER" id="PTHR43581">
    <property type="entry name" value="ATP/GTP PHOSPHATASE"/>
    <property type="match status" value="1"/>
</dbReference>
<dbReference type="Pfam" id="PF20469">
    <property type="entry name" value="OLD-like_TOPRIM"/>
    <property type="match status" value="1"/>
</dbReference>